<organism evidence="2 3">
    <name type="scientific">Bifidobacterium breve DSM 20213 = JCM 1192</name>
    <dbReference type="NCBI Taxonomy" id="518634"/>
    <lineage>
        <taxon>Bacteria</taxon>
        <taxon>Bacillati</taxon>
        <taxon>Actinomycetota</taxon>
        <taxon>Actinomycetes</taxon>
        <taxon>Bifidobacteriales</taxon>
        <taxon>Bifidobacteriaceae</taxon>
        <taxon>Bifidobacterium</taxon>
    </lineage>
</organism>
<evidence type="ECO:0000313" key="3">
    <source>
        <dbReference type="Proteomes" id="UP000003191"/>
    </source>
</evidence>
<evidence type="ECO:0000256" key="1">
    <source>
        <dbReference type="SAM" id="MobiDB-lite"/>
    </source>
</evidence>
<evidence type="ECO:0000313" key="2">
    <source>
        <dbReference type="EMBL" id="EFE89644.1"/>
    </source>
</evidence>
<reference evidence="2 3" key="1">
    <citation type="submission" date="2010-02" db="EMBL/GenBank/DDBJ databases">
        <authorList>
            <person name="Weinstock G."/>
            <person name="Sodergren E."/>
            <person name="Clifton S."/>
            <person name="Fulton L."/>
            <person name="Fulton B."/>
            <person name="Courtney L."/>
            <person name="Fronick C."/>
            <person name="Harrison M."/>
            <person name="Strong C."/>
            <person name="Farmer C."/>
            <person name="Delahaunty K."/>
            <person name="Markovic C."/>
            <person name="Hall O."/>
            <person name="Minx P."/>
            <person name="Tomlinson C."/>
            <person name="Mitreva M."/>
            <person name="Nelson J."/>
            <person name="Hou S."/>
            <person name="Wollam A."/>
            <person name="Pepin K.H."/>
            <person name="Johnson M."/>
            <person name="Bhonagiri V."/>
            <person name="Zhang X."/>
            <person name="Suruliraj S."/>
            <person name="Warren W."/>
            <person name="Chinwalla A."/>
            <person name="Mardis E.R."/>
            <person name="Wilson R.K."/>
        </authorList>
    </citation>
    <scope>NUCLEOTIDE SEQUENCE [LARGE SCALE GENOMIC DNA]</scope>
    <source>
        <strain evidence="2 3">DSM 20213</strain>
    </source>
</reference>
<sequence length="54" mass="6140">MYVARNKPTVHDTSNDTPGRHIGLSCVEEQKLTEEIVARVHYRVPSLASSWQEC</sequence>
<dbReference type="Proteomes" id="UP000003191">
    <property type="component" value="Unassembled WGS sequence"/>
</dbReference>
<dbReference type="EMBL" id="ACCG02000009">
    <property type="protein sequence ID" value="EFE89644.1"/>
    <property type="molecule type" value="Genomic_DNA"/>
</dbReference>
<dbReference type="STRING" id="1685.RY69_822"/>
<comment type="caution">
    <text evidence="2">The sequence shown here is derived from an EMBL/GenBank/DDBJ whole genome shotgun (WGS) entry which is preliminary data.</text>
</comment>
<dbReference type="HOGENOM" id="CLU_3040850_0_0_11"/>
<accession>D4BPQ7</accession>
<name>D4BPQ7_BIFBR</name>
<dbReference type="PATRIC" id="fig|518634.20.peg.1064"/>
<feature type="region of interest" description="Disordered" evidence="1">
    <location>
        <begin position="1"/>
        <end position="22"/>
    </location>
</feature>
<proteinExistence type="predicted"/>
<dbReference type="AlphaFoldDB" id="D4BPQ7"/>
<keyword evidence="3" id="KW-1185">Reference proteome</keyword>
<gene>
    <name evidence="2" type="ORF">BIFBRE_04072</name>
</gene>
<dbReference type="KEGG" id="bbrd:BBBR_1016"/>
<protein>
    <submittedName>
        <fullName evidence="2">Uncharacterized protein</fullName>
    </submittedName>
</protein>